<dbReference type="PROSITE" id="PS51704">
    <property type="entry name" value="GP_PDE"/>
    <property type="match status" value="1"/>
</dbReference>
<name>A0A0F7SHW6_PHARH</name>
<dbReference type="Pfam" id="PF03009">
    <property type="entry name" value="GDPD"/>
    <property type="match status" value="1"/>
</dbReference>
<dbReference type="AlphaFoldDB" id="A0A0F7SHW6"/>
<evidence type="ECO:0000313" key="2">
    <source>
        <dbReference type="EMBL" id="CDZ96612.1"/>
    </source>
</evidence>
<dbReference type="PANTHER" id="PTHR43805:SF1">
    <property type="entry name" value="GP-PDE DOMAIN-CONTAINING PROTEIN"/>
    <property type="match status" value="1"/>
</dbReference>
<dbReference type="GO" id="GO:0008081">
    <property type="term" value="F:phosphoric diester hydrolase activity"/>
    <property type="evidence" value="ECO:0007669"/>
    <property type="project" value="InterPro"/>
</dbReference>
<dbReference type="PANTHER" id="PTHR43805">
    <property type="entry name" value="GLYCEROPHOSPHORYL DIESTER PHOSPHODIESTERASE"/>
    <property type="match status" value="1"/>
</dbReference>
<organism evidence="2">
    <name type="scientific">Phaffia rhodozyma</name>
    <name type="common">Yeast</name>
    <name type="synonym">Xanthophyllomyces dendrorhous</name>
    <dbReference type="NCBI Taxonomy" id="264483"/>
    <lineage>
        <taxon>Eukaryota</taxon>
        <taxon>Fungi</taxon>
        <taxon>Dikarya</taxon>
        <taxon>Basidiomycota</taxon>
        <taxon>Agaricomycotina</taxon>
        <taxon>Tremellomycetes</taxon>
        <taxon>Cystofilobasidiales</taxon>
        <taxon>Mrakiaceae</taxon>
        <taxon>Phaffia</taxon>
    </lineage>
</organism>
<dbReference type="InterPro" id="IPR017946">
    <property type="entry name" value="PLC-like_Pdiesterase_TIM-brl"/>
</dbReference>
<proteinExistence type="predicted"/>
<dbReference type="Gene3D" id="3.20.20.190">
    <property type="entry name" value="Phosphatidylinositol (PI) phosphodiesterase"/>
    <property type="match status" value="1"/>
</dbReference>
<accession>A0A0F7SHW6</accession>
<protein>
    <submittedName>
        <fullName evidence="2">Glycerophosphoryl diester phosphodiesterase</fullName>
    </submittedName>
</protein>
<dbReference type="SUPFAM" id="SSF51695">
    <property type="entry name" value="PLC-like phosphodiesterases"/>
    <property type="match status" value="1"/>
</dbReference>
<dbReference type="GO" id="GO:0006629">
    <property type="term" value="P:lipid metabolic process"/>
    <property type="evidence" value="ECO:0007669"/>
    <property type="project" value="InterPro"/>
</dbReference>
<reference evidence="2" key="1">
    <citation type="submission" date="2014-08" db="EMBL/GenBank/DDBJ databases">
        <authorList>
            <person name="Sharma Rahul"/>
            <person name="Thines Marco"/>
        </authorList>
    </citation>
    <scope>NUCLEOTIDE SEQUENCE</scope>
</reference>
<dbReference type="InterPro" id="IPR030395">
    <property type="entry name" value="GP_PDE_dom"/>
</dbReference>
<feature type="domain" description="GP-PDE" evidence="1">
    <location>
        <begin position="6"/>
        <end position="247"/>
    </location>
</feature>
<dbReference type="EMBL" id="LN483144">
    <property type="protein sequence ID" value="CDZ96612.1"/>
    <property type="molecule type" value="Genomic_DNA"/>
</dbReference>
<sequence length="303" mass="34292">MNGQLPECWGHRGASAEFPENTFASFEAAIAEGSDCIESDVHTTSDDRILMFHDVSLERTTDGSGIIAELPWEDCISKVRTLKAPHQPIPLFEQALDLLMRPDAKHIKFNVDIKPSNEPERLFELMARLVKKIPNWETDLAPRLILGLWHPSFILPAKRHLPTATLIHITASLSVADEYFFPHVTGFSVAFPLLLTSTGQRFLDKAKQEGKSVGVWTVNRVDEMCVASKLGCQWILTDRPAIWRGVRDRLGQDFESTYSKEVPSSFWYSTPTYYLVAHKLLNYYARKKIIRFAGPLVRIPSPA</sequence>
<evidence type="ECO:0000259" key="1">
    <source>
        <dbReference type="PROSITE" id="PS51704"/>
    </source>
</evidence>